<dbReference type="RefSeq" id="WP_016856840.1">
    <property type="nucleotide sequence ID" value="NZ_CP016303.1"/>
</dbReference>
<dbReference type="InterPro" id="IPR007730">
    <property type="entry name" value="SPOR-like_dom"/>
</dbReference>
<dbReference type="Proteomes" id="UP000216438">
    <property type="component" value="Chromosome"/>
</dbReference>
<protein>
    <submittedName>
        <fullName evidence="1">Uncharacterized protein</fullName>
    </submittedName>
</protein>
<dbReference type="PANTHER" id="PTHR38687">
    <property type="entry name" value="CELL DIVISION PROTEIN DEDD-RELATED"/>
    <property type="match status" value="1"/>
</dbReference>
<evidence type="ECO:0000313" key="2">
    <source>
        <dbReference type="Proteomes" id="UP000216438"/>
    </source>
</evidence>
<gene>
    <name evidence="1" type="ORF">BA171_00410</name>
</gene>
<dbReference type="InterPro" id="IPR036680">
    <property type="entry name" value="SPOR-like_sf"/>
</dbReference>
<dbReference type="GO" id="GO:0032153">
    <property type="term" value="C:cell division site"/>
    <property type="evidence" value="ECO:0007669"/>
    <property type="project" value="TreeGrafter"/>
</dbReference>
<organism evidence="1 2">
    <name type="scientific">Candidatus Hamiltonella defensa</name>
    <name type="common">Bemisia tabaci</name>
    <dbReference type="NCBI Taxonomy" id="672795"/>
    <lineage>
        <taxon>Bacteria</taxon>
        <taxon>Pseudomonadati</taxon>
        <taxon>Pseudomonadota</taxon>
        <taxon>Gammaproteobacteria</taxon>
        <taxon>Enterobacterales</taxon>
        <taxon>Enterobacteriaceae</taxon>
        <taxon>aphid secondary symbionts</taxon>
        <taxon>Candidatus Williamhamiltonella</taxon>
    </lineage>
</organism>
<dbReference type="GO" id="GO:0030428">
    <property type="term" value="C:cell septum"/>
    <property type="evidence" value="ECO:0007669"/>
    <property type="project" value="TreeGrafter"/>
</dbReference>
<dbReference type="SUPFAM" id="SSF110997">
    <property type="entry name" value="Sporulation related repeat"/>
    <property type="match status" value="1"/>
</dbReference>
<dbReference type="Gene3D" id="3.30.70.1070">
    <property type="entry name" value="Sporulation related repeat"/>
    <property type="match status" value="1"/>
</dbReference>
<dbReference type="Pfam" id="PF05036">
    <property type="entry name" value="SPOR"/>
    <property type="match status" value="1"/>
</dbReference>
<reference evidence="1 2" key="2">
    <citation type="submission" date="2017-09" db="EMBL/GenBank/DDBJ databases">
        <title>The genome of whitefly Bemisia tabaci, a global crop pest, provides novel insights into virus transmission, host adaptation and insecticide resistance.</title>
        <authorList>
            <person name="Kaur N."/>
            <person name="Kliot A."/>
            <person name="Pinheiro P.V."/>
            <person name="Luan J."/>
            <person name="Zheng Y."/>
            <person name="Liu W."/>
            <person name="Sun H."/>
            <person name="Yang X."/>
            <person name="Xu Y."/>
            <person name="Luo Y."/>
            <person name="Kruse A."/>
            <person name="Fisher T.W."/>
            <person name="Nelson D.R."/>
            <person name="Elimelech M."/>
            <person name="MacCoss M."/>
            <person name="Johnson R."/>
            <person name="Cohen E."/>
            <person name="Hunter W.B."/>
            <person name="Brown J.K."/>
            <person name="Jander G."/>
            <person name="Cilia M."/>
            <person name="Douglas A.E."/>
            <person name="Ghanim M."/>
            <person name="Simmons A.M."/>
            <person name="Wintermantel W.M."/>
            <person name="Ling K.-S."/>
            <person name="Fei Z."/>
        </authorList>
    </citation>
    <scope>NUCLEOTIDE SEQUENCE [LARGE SCALE GENOMIC DNA]</scope>
    <source>
        <strain evidence="1 2">MEAM1</strain>
    </source>
</reference>
<dbReference type="GO" id="GO:0042834">
    <property type="term" value="F:peptidoglycan binding"/>
    <property type="evidence" value="ECO:0007669"/>
    <property type="project" value="InterPro"/>
</dbReference>
<dbReference type="OrthoDB" id="7069135at2"/>
<name>A0A249DVW7_9ENTR</name>
<accession>A0A249DVW7</accession>
<evidence type="ECO:0000313" key="1">
    <source>
        <dbReference type="EMBL" id="ASX25684.1"/>
    </source>
</evidence>
<dbReference type="AlphaFoldDB" id="A0A249DVW7"/>
<dbReference type="GO" id="GO:0032506">
    <property type="term" value="P:cytokinetic process"/>
    <property type="evidence" value="ECO:0007669"/>
    <property type="project" value="TreeGrafter"/>
</dbReference>
<dbReference type="EMBL" id="CP016303">
    <property type="protein sequence ID" value="ASX25684.1"/>
    <property type="molecule type" value="Genomic_DNA"/>
</dbReference>
<dbReference type="PROSITE" id="PS51724">
    <property type="entry name" value="SPOR"/>
    <property type="match status" value="1"/>
</dbReference>
<dbReference type="InterPro" id="IPR052521">
    <property type="entry name" value="Cell_div_SPOR-domain"/>
</dbReference>
<proteinExistence type="predicted"/>
<dbReference type="PANTHER" id="PTHR38687:SF1">
    <property type="entry name" value="CELL DIVISION PROTEIN DEDD"/>
    <property type="match status" value="1"/>
</dbReference>
<reference evidence="2" key="1">
    <citation type="submission" date="2016-06" db="EMBL/GenBank/DDBJ databases">
        <authorList>
            <person name="Chen W."/>
            <person name="Hasegawa D.K."/>
        </authorList>
    </citation>
    <scope>NUCLEOTIDE SEQUENCE [LARGE SCALE GENOMIC DNA]</scope>
    <source>
        <strain evidence="2">MEAM1</strain>
    </source>
</reference>
<sequence>MISKFQYRLLGVAIMIILAIIFLPWLLDGKKEYDITSVSNSVLNSPTGMNPSVSSDSPDLVQSTKVLSFEVEEKKISKEEAIDSADQNKSPPSEKKLRSKQAMSEIQQEYVIQLGAFNDMARVNQIIAKLRLSDYQVFTLPPVPIKGKITRILIGPDPSKDKLESMRPELYRLVGLNGQIKTYQ</sequence>